<keyword evidence="2" id="KW-1185">Reference proteome</keyword>
<dbReference type="EMBL" id="CP086717">
    <property type="protein sequence ID" value="WOO81829.1"/>
    <property type="molecule type" value="Genomic_DNA"/>
</dbReference>
<dbReference type="Proteomes" id="UP000827549">
    <property type="component" value="Chromosome 4"/>
</dbReference>
<reference evidence="1" key="1">
    <citation type="submission" date="2023-10" db="EMBL/GenBank/DDBJ databases">
        <authorList>
            <person name="Noh H."/>
        </authorList>
    </citation>
    <scope>NUCLEOTIDE SEQUENCE</scope>
    <source>
        <strain evidence="1">DUCC4014</strain>
    </source>
</reference>
<sequence length="340" mass="38440">MTTLDHTSYPDILDRIISLSPDDVLPQLRLVSRYCRDAVDARRLSHAVLEANPRRDCPPLFPSRSDDVDRSWPFLLSLAGTRLPYLPHLVHTLDQRAAAHPSKQLSNDFSLHTLRRMRGAYVDPVGYLFPEPHFQPRARTIVDFIEVIRVRFAEGDGPQARQYVDSTLHATESYVLHLRVVHAGARPPAITVRNALGATRFTLVLWHGHDAPLELPHLGVYSALETFLREWDGGEVSITLVGMEVAAPESRPEASWAAGGSTAQALWDGWMAYLADEAYVEIDERPVFLRDAALVEQVRRVFRVVTYAQWWAELGSRREVEGVWPTEASFEEDDDGEFIV</sequence>
<accession>A0AAF0YBM9</accession>
<proteinExistence type="predicted"/>
<evidence type="ECO:0000313" key="1">
    <source>
        <dbReference type="EMBL" id="WOO81829.1"/>
    </source>
</evidence>
<evidence type="ECO:0000313" key="2">
    <source>
        <dbReference type="Proteomes" id="UP000827549"/>
    </source>
</evidence>
<gene>
    <name evidence="1" type="ORF">LOC62_04G005347</name>
</gene>
<dbReference type="AlphaFoldDB" id="A0AAF0YBM9"/>
<name>A0AAF0YBM9_9TREE</name>
<organism evidence="1 2">
    <name type="scientific">Vanrija pseudolonga</name>
    <dbReference type="NCBI Taxonomy" id="143232"/>
    <lineage>
        <taxon>Eukaryota</taxon>
        <taxon>Fungi</taxon>
        <taxon>Dikarya</taxon>
        <taxon>Basidiomycota</taxon>
        <taxon>Agaricomycotina</taxon>
        <taxon>Tremellomycetes</taxon>
        <taxon>Trichosporonales</taxon>
        <taxon>Trichosporonaceae</taxon>
        <taxon>Vanrija</taxon>
    </lineage>
</organism>
<protein>
    <submittedName>
        <fullName evidence="1">Uncharacterized protein</fullName>
    </submittedName>
</protein>
<dbReference type="GeneID" id="87808576"/>
<dbReference type="RefSeq" id="XP_062627861.1">
    <property type="nucleotide sequence ID" value="XM_062771877.1"/>
</dbReference>